<evidence type="ECO:0000313" key="2">
    <source>
        <dbReference type="Proteomes" id="UP000509667"/>
    </source>
</evidence>
<reference evidence="1 2" key="1">
    <citation type="submission" date="2020-07" db="EMBL/GenBank/DDBJ databases">
        <title>Halosimplex pelagicum sp. nov. and Halosimplex rubrum sp. nov., isolated from salted brown alga Laminaria, and emended description of the genus Halosimplex.</title>
        <authorList>
            <person name="Cui H."/>
        </authorList>
    </citation>
    <scope>NUCLEOTIDE SEQUENCE [LARGE SCALE GENOMIC DNA]</scope>
    <source>
        <strain evidence="1 2">R27</strain>
    </source>
</reference>
<proteinExistence type="predicted"/>
<dbReference type="OrthoDB" id="275495at2157"/>
<dbReference type="Pfam" id="PF26508">
    <property type="entry name" value="DUF8170"/>
    <property type="match status" value="1"/>
</dbReference>
<name>A0A7D5TRL4_9EURY</name>
<dbReference type="GeneID" id="56076679"/>
<organism evidence="1 2">
    <name type="scientific">Halosimplex rubrum</name>
    <dbReference type="NCBI Taxonomy" id="869889"/>
    <lineage>
        <taxon>Archaea</taxon>
        <taxon>Methanobacteriati</taxon>
        <taxon>Methanobacteriota</taxon>
        <taxon>Stenosarchaea group</taxon>
        <taxon>Halobacteria</taxon>
        <taxon>Halobacteriales</taxon>
        <taxon>Haloarculaceae</taxon>
        <taxon>Halosimplex</taxon>
    </lineage>
</organism>
<accession>A0A7D5TRL4</accession>
<sequence>MEAVDEALQGLELEPHETAEILGFANREVSHLQTPEESYFILGSYRDPYIRRLRIVENELDKRLGTYPFLMGDLPQIEIDRLPVFRIRFTLLATYADHIVAVHEQDAGGEVTELGKISATPYFERSTVLPRDYAWMTDRHIETVADLLAAAVNVYFNDDLDEEDTETELDSLVTRARRNGVEVSHEEIVDRIEDREDAEHEAVSYSWVHLNEFRLFELHGRCLPWTDPEDLRDVTERVP</sequence>
<gene>
    <name evidence="1" type="ORF">HZS55_02410</name>
</gene>
<dbReference type="InterPro" id="IPR058483">
    <property type="entry name" value="DUF8170"/>
</dbReference>
<dbReference type="EMBL" id="CP058910">
    <property type="protein sequence ID" value="QLH79894.1"/>
    <property type="molecule type" value="Genomic_DNA"/>
</dbReference>
<dbReference type="RefSeq" id="WP_179911764.1">
    <property type="nucleotide sequence ID" value="NZ_CP058910.1"/>
</dbReference>
<evidence type="ECO:0000313" key="1">
    <source>
        <dbReference type="EMBL" id="QLH79894.1"/>
    </source>
</evidence>
<dbReference type="Proteomes" id="UP000509667">
    <property type="component" value="Chromosome"/>
</dbReference>
<dbReference type="KEGG" id="hrr:HZS55_02410"/>
<dbReference type="AlphaFoldDB" id="A0A7D5TRL4"/>
<keyword evidence="2" id="KW-1185">Reference proteome</keyword>
<protein>
    <submittedName>
        <fullName evidence="1">Uncharacterized protein</fullName>
    </submittedName>
</protein>